<dbReference type="Pfam" id="PF00881">
    <property type="entry name" value="Nitroreductase"/>
    <property type="match status" value="2"/>
</dbReference>
<evidence type="ECO:0000259" key="1">
    <source>
        <dbReference type="Pfam" id="PF00881"/>
    </source>
</evidence>
<dbReference type="Gene3D" id="3.40.109.10">
    <property type="entry name" value="NADH Oxidase"/>
    <property type="match status" value="1"/>
</dbReference>
<keyword evidence="3" id="KW-1185">Reference proteome</keyword>
<dbReference type="eggNOG" id="COG0778">
    <property type="taxonomic scope" value="Bacteria"/>
</dbReference>
<name>C8X4X4_DESRD</name>
<dbReference type="PANTHER" id="PTHR23026:SF123">
    <property type="entry name" value="NAD(P)H NITROREDUCTASE RV3131-RELATED"/>
    <property type="match status" value="1"/>
</dbReference>
<proteinExistence type="predicted"/>
<organism evidence="2 3">
    <name type="scientific">Desulfohalobium retbaense (strain ATCC 49708 / DSM 5692 / JCM 16813 / HR100)</name>
    <dbReference type="NCBI Taxonomy" id="485915"/>
    <lineage>
        <taxon>Bacteria</taxon>
        <taxon>Pseudomonadati</taxon>
        <taxon>Thermodesulfobacteriota</taxon>
        <taxon>Desulfovibrionia</taxon>
        <taxon>Desulfovibrionales</taxon>
        <taxon>Desulfohalobiaceae</taxon>
        <taxon>Desulfohalobium</taxon>
    </lineage>
</organism>
<dbReference type="RefSeq" id="WP_015752612.1">
    <property type="nucleotide sequence ID" value="NC_013223.1"/>
</dbReference>
<dbReference type="CDD" id="cd02136">
    <property type="entry name" value="PnbA_NfnB-like"/>
    <property type="match status" value="1"/>
</dbReference>
<dbReference type="AlphaFoldDB" id="C8X4X4"/>
<dbReference type="Proteomes" id="UP000001052">
    <property type="component" value="Chromosome"/>
</dbReference>
<dbReference type="STRING" id="485915.Dret_2187"/>
<accession>C8X4X4</accession>
<dbReference type="SUPFAM" id="SSF55469">
    <property type="entry name" value="FMN-dependent nitroreductase-like"/>
    <property type="match status" value="1"/>
</dbReference>
<feature type="domain" description="Nitroreductase" evidence="1">
    <location>
        <begin position="74"/>
        <end position="153"/>
    </location>
</feature>
<dbReference type="PANTHER" id="PTHR23026">
    <property type="entry name" value="NADPH NITROREDUCTASE"/>
    <property type="match status" value="1"/>
</dbReference>
<dbReference type="InterPro" id="IPR050627">
    <property type="entry name" value="Nitroreductase/BluB"/>
</dbReference>
<dbReference type="EMBL" id="CP001734">
    <property type="protein sequence ID" value="ACV69471.1"/>
    <property type="molecule type" value="Genomic_DNA"/>
</dbReference>
<reference evidence="3" key="1">
    <citation type="submission" date="2009-09" db="EMBL/GenBank/DDBJ databases">
        <title>The complete chromosome of Desulfohalobium retbaense DSM 5692.</title>
        <authorList>
            <consortium name="US DOE Joint Genome Institute (JGI-PGF)"/>
            <person name="Lucas S."/>
            <person name="Copeland A."/>
            <person name="Lapidus A."/>
            <person name="Glavina del Rio T."/>
            <person name="Dalin E."/>
            <person name="Tice H."/>
            <person name="Bruce D."/>
            <person name="Goodwin L."/>
            <person name="Pitluck S."/>
            <person name="Kyrpides N."/>
            <person name="Mavromatis K."/>
            <person name="Ivanova N."/>
            <person name="Mikhailova N."/>
            <person name="Munk A.C."/>
            <person name="Brettin T."/>
            <person name="Detter J.C."/>
            <person name="Han C."/>
            <person name="Tapia R."/>
            <person name="Larimer F."/>
            <person name="Land M."/>
            <person name="Hauser L."/>
            <person name="Markowitz V."/>
            <person name="Cheng J.-F."/>
            <person name="Hugenholtz P."/>
            <person name="Woyke T."/>
            <person name="Wu D."/>
            <person name="Spring S."/>
            <person name="Klenk H.-P."/>
            <person name="Eisen J.A."/>
        </authorList>
    </citation>
    <scope>NUCLEOTIDE SEQUENCE [LARGE SCALE GENOMIC DNA]</scope>
    <source>
        <strain evidence="3">DSM 5692</strain>
    </source>
</reference>
<sequence length="173" mass="19545">MVRYEDPVLRALFERRSIRQFTEEPVSREQVVTILEAGQWAPSGLNNQPWRFLVLTHGDSRLEDLAGLTKYSHVVHRCQRMIAVFLDRESMYNATKDHQGIGACVQNMLLAAHTLGLGAVWLGEILNQEAQVMEALALDPERYTLMACVAVGHPDQKGSSQRKELSELLLEAF</sequence>
<dbReference type="GO" id="GO:0016491">
    <property type="term" value="F:oxidoreductase activity"/>
    <property type="evidence" value="ECO:0007669"/>
    <property type="project" value="InterPro"/>
</dbReference>
<reference evidence="2 3" key="2">
    <citation type="journal article" date="2010" name="Stand. Genomic Sci.">
        <title>Complete genome sequence of Desulfohalobium retbaense type strain (HR(100)).</title>
        <authorList>
            <person name="Spring S."/>
            <person name="Nolan M."/>
            <person name="Lapidus A."/>
            <person name="Glavina Del Rio T."/>
            <person name="Copeland A."/>
            <person name="Tice H."/>
            <person name="Cheng J.F."/>
            <person name="Lucas S."/>
            <person name="Land M."/>
            <person name="Chen F."/>
            <person name="Bruce D."/>
            <person name="Goodwin L."/>
            <person name="Pitluck S."/>
            <person name="Ivanova N."/>
            <person name="Mavromatis K."/>
            <person name="Mikhailova N."/>
            <person name="Pati A."/>
            <person name="Chen A."/>
            <person name="Palaniappan K."/>
            <person name="Hauser L."/>
            <person name="Chang Y.J."/>
            <person name="Jeffries C.D."/>
            <person name="Munk C."/>
            <person name="Kiss H."/>
            <person name="Chain P."/>
            <person name="Han C."/>
            <person name="Brettin T."/>
            <person name="Detter J.C."/>
            <person name="Schuler E."/>
            <person name="Goker M."/>
            <person name="Rohde M."/>
            <person name="Bristow J."/>
            <person name="Eisen J.A."/>
            <person name="Markowitz V."/>
            <person name="Hugenholtz P."/>
            <person name="Kyrpides N.C."/>
            <person name="Klenk H.P."/>
        </authorList>
    </citation>
    <scope>NUCLEOTIDE SEQUENCE [LARGE SCALE GENOMIC DNA]</scope>
    <source>
        <strain evidence="2 3">DSM 5692</strain>
    </source>
</reference>
<gene>
    <name evidence="2" type="ordered locus">Dret_2187</name>
</gene>
<dbReference type="InterPro" id="IPR029479">
    <property type="entry name" value="Nitroreductase"/>
</dbReference>
<protein>
    <submittedName>
        <fullName evidence="2">Nitroreductase</fullName>
    </submittedName>
</protein>
<dbReference type="KEGG" id="drt:Dret_2187"/>
<evidence type="ECO:0000313" key="2">
    <source>
        <dbReference type="EMBL" id="ACV69471.1"/>
    </source>
</evidence>
<evidence type="ECO:0000313" key="3">
    <source>
        <dbReference type="Proteomes" id="UP000001052"/>
    </source>
</evidence>
<dbReference type="InterPro" id="IPR000415">
    <property type="entry name" value="Nitroreductase-like"/>
</dbReference>
<dbReference type="HOGENOM" id="CLU_070764_7_2_7"/>
<feature type="domain" description="Nitroreductase" evidence="1">
    <location>
        <begin position="14"/>
        <end position="65"/>
    </location>
</feature>